<dbReference type="AlphaFoldDB" id="A0A914WFU8"/>
<protein>
    <submittedName>
        <fullName evidence="3">Uncharacterized protein</fullName>
    </submittedName>
</protein>
<feature type="region of interest" description="Disordered" evidence="1">
    <location>
        <begin position="1"/>
        <end position="34"/>
    </location>
</feature>
<evidence type="ECO:0000313" key="3">
    <source>
        <dbReference type="WBParaSite" id="PSAMB.scaffold4026size15960.g23232.t1"/>
    </source>
</evidence>
<evidence type="ECO:0000313" key="2">
    <source>
        <dbReference type="Proteomes" id="UP000887566"/>
    </source>
</evidence>
<keyword evidence="2" id="KW-1185">Reference proteome</keyword>
<accession>A0A914WFU8</accession>
<evidence type="ECO:0000256" key="1">
    <source>
        <dbReference type="SAM" id="MobiDB-lite"/>
    </source>
</evidence>
<name>A0A914WFU8_9BILA</name>
<sequence length="129" mass="14472">MSGARPTTRPPSCAAAQAVGRRAFPRRRSSVEEHDGRRRLVLVLDIVAYEEEWSGGWQRAAACASYRPSRSFNNRGARSVSQWAGVWRCVRRRAFVSSRRHAVRSFPAQTALSSTANFGSPQLTARLRR</sequence>
<dbReference type="Proteomes" id="UP000887566">
    <property type="component" value="Unplaced"/>
</dbReference>
<reference evidence="3" key="1">
    <citation type="submission" date="2022-11" db="UniProtKB">
        <authorList>
            <consortium name="WormBaseParasite"/>
        </authorList>
    </citation>
    <scope>IDENTIFICATION</scope>
</reference>
<dbReference type="WBParaSite" id="PSAMB.scaffold4026size15960.g23232.t1">
    <property type="protein sequence ID" value="PSAMB.scaffold4026size15960.g23232.t1"/>
    <property type="gene ID" value="PSAMB.scaffold4026size15960.g23232"/>
</dbReference>
<proteinExistence type="predicted"/>
<organism evidence="2 3">
    <name type="scientific">Plectus sambesii</name>
    <dbReference type="NCBI Taxonomy" id="2011161"/>
    <lineage>
        <taxon>Eukaryota</taxon>
        <taxon>Metazoa</taxon>
        <taxon>Ecdysozoa</taxon>
        <taxon>Nematoda</taxon>
        <taxon>Chromadorea</taxon>
        <taxon>Plectida</taxon>
        <taxon>Plectina</taxon>
        <taxon>Plectoidea</taxon>
        <taxon>Plectidae</taxon>
        <taxon>Plectus</taxon>
    </lineage>
</organism>